<sequence length="41" mass="4857">MEYYAIDSLKTMKKAPFGALLFFNLHYFWKSNYVVHQGPTV</sequence>
<dbReference type="AlphaFoldDB" id="A0AAD4FTN0"/>
<comment type="caution">
    <text evidence="1">The sequence shown here is derived from an EMBL/GenBank/DDBJ whole genome shotgun (WGS) entry which is preliminary data.</text>
</comment>
<protein>
    <submittedName>
        <fullName evidence="1">Uncharacterized protein</fullName>
    </submittedName>
</protein>
<gene>
    <name evidence="1" type="ORF">PCIT_a1351</name>
</gene>
<accession>A0AAD4FTN0</accession>
<name>A0AAD4FTN0_9GAMM</name>
<evidence type="ECO:0000313" key="1">
    <source>
        <dbReference type="EMBL" id="KAF7775213.1"/>
    </source>
</evidence>
<organism evidence="1 2">
    <name type="scientific">Pseudoalteromonas citrea</name>
    <dbReference type="NCBI Taxonomy" id="43655"/>
    <lineage>
        <taxon>Bacteria</taxon>
        <taxon>Pseudomonadati</taxon>
        <taxon>Pseudomonadota</taxon>
        <taxon>Gammaproteobacteria</taxon>
        <taxon>Alteromonadales</taxon>
        <taxon>Pseudoalteromonadaceae</taxon>
        <taxon>Pseudoalteromonas</taxon>
    </lineage>
</organism>
<reference evidence="1" key="2">
    <citation type="submission" date="2015-03" db="EMBL/GenBank/DDBJ databases">
        <title>Genome sequence of Pseudoalteromonas citrea.</title>
        <authorList>
            <person name="Xie B.-B."/>
            <person name="Rong J.-C."/>
            <person name="Qin Q.-L."/>
            <person name="Zhang Y.-Z."/>
        </authorList>
    </citation>
    <scope>NUCLEOTIDE SEQUENCE</scope>
    <source>
        <strain evidence="1">DSM 8771</strain>
    </source>
</reference>
<proteinExistence type="predicted"/>
<dbReference type="EMBL" id="AHBZ03000012">
    <property type="protein sequence ID" value="KAF7775213.1"/>
    <property type="molecule type" value="Genomic_DNA"/>
</dbReference>
<evidence type="ECO:0000313" key="2">
    <source>
        <dbReference type="Proteomes" id="UP000016487"/>
    </source>
</evidence>
<reference evidence="1" key="1">
    <citation type="journal article" date="2012" name="J. Bacteriol.">
        <title>Genome sequences of type strains of seven species of the marine bacterium Pseudoalteromonas.</title>
        <authorList>
            <person name="Xie B.B."/>
            <person name="Shu Y.L."/>
            <person name="Qin Q.L."/>
            <person name="Rong J.C."/>
            <person name="Zhang X.Y."/>
            <person name="Chen X.L."/>
            <person name="Shi M."/>
            <person name="He H.L."/>
            <person name="Zhou B.C."/>
            <person name="Zhang Y.Z."/>
        </authorList>
    </citation>
    <scope>NUCLEOTIDE SEQUENCE</scope>
    <source>
        <strain evidence="1">DSM 8771</strain>
    </source>
</reference>
<dbReference type="Proteomes" id="UP000016487">
    <property type="component" value="Unassembled WGS sequence"/>
</dbReference>